<proteinExistence type="predicted"/>
<dbReference type="AlphaFoldDB" id="A0AAD7G0F0"/>
<dbReference type="Proteomes" id="UP001221757">
    <property type="component" value="Unassembled WGS sequence"/>
</dbReference>
<gene>
    <name evidence="2" type="ORF">B0H17DRAFT_1338726</name>
</gene>
<protein>
    <submittedName>
        <fullName evidence="2">Uncharacterized protein</fullName>
    </submittedName>
</protein>
<evidence type="ECO:0000256" key="1">
    <source>
        <dbReference type="SAM" id="MobiDB-lite"/>
    </source>
</evidence>
<accession>A0AAD7G0F0</accession>
<reference evidence="2" key="1">
    <citation type="submission" date="2023-03" db="EMBL/GenBank/DDBJ databases">
        <title>Massive genome expansion in bonnet fungi (Mycena s.s.) driven by repeated elements and novel gene families across ecological guilds.</title>
        <authorList>
            <consortium name="Lawrence Berkeley National Laboratory"/>
            <person name="Harder C.B."/>
            <person name="Miyauchi S."/>
            <person name="Viragh M."/>
            <person name="Kuo A."/>
            <person name="Thoen E."/>
            <person name="Andreopoulos B."/>
            <person name="Lu D."/>
            <person name="Skrede I."/>
            <person name="Drula E."/>
            <person name="Henrissat B."/>
            <person name="Morin E."/>
            <person name="Kohler A."/>
            <person name="Barry K."/>
            <person name="LaButti K."/>
            <person name="Morin E."/>
            <person name="Salamov A."/>
            <person name="Lipzen A."/>
            <person name="Mereny Z."/>
            <person name="Hegedus B."/>
            <person name="Baldrian P."/>
            <person name="Stursova M."/>
            <person name="Weitz H."/>
            <person name="Taylor A."/>
            <person name="Grigoriev I.V."/>
            <person name="Nagy L.G."/>
            <person name="Martin F."/>
            <person name="Kauserud H."/>
        </authorList>
    </citation>
    <scope>NUCLEOTIDE SEQUENCE</scope>
    <source>
        <strain evidence="2">CBHHK067</strain>
    </source>
</reference>
<evidence type="ECO:0000313" key="2">
    <source>
        <dbReference type="EMBL" id="KAJ7649291.1"/>
    </source>
</evidence>
<keyword evidence="3" id="KW-1185">Reference proteome</keyword>
<name>A0AAD7G0F0_MYCRO</name>
<feature type="region of interest" description="Disordered" evidence="1">
    <location>
        <begin position="1"/>
        <end position="96"/>
    </location>
</feature>
<dbReference type="EMBL" id="JARKIE010000365">
    <property type="protein sequence ID" value="KAJ7649291.1"/>
    <property type="molecule type" value="Genomic_DNA"/>
</dbReference>
<feature type="compositionally biased region" description="Polar residues" evidence="1">
    <location>
        <begin position="10"/>
        <end position="23"/>
    </location>
</feature>
<organism evidence="2 3">
    <name type="scientific">Mycena rosella</name>
    <name type="common">Pink bonnet</name>
    <name type="synonym">Agaricus rosellus</name>
    <dbReference type="NCBI Taxonomy" id="1033263"/>
    <lineage>
        <taxon>Eukaryota</taxon>
        <taxon>Fungi</taxon>
        <taxon>Dikarya</taxon>
        <taxon>Basidiomycota</taxon>
        <taxon>Agaricomycotina</taxon>
        <taxon>Agaricomycetes</taxon>
        <taxon>Agaricomycetidae</taxon>
        <taxon>Agaricales</taxon>
        <taxon>Marasmiineae</taxon>
        <taxon>Mycenaceae</taxon>
        <taxon>Mycena</taxon>
    </lineage>
</organism>
<sequence length="194" mass="21437">MGSPARTLCSKPQCNLGRNINNGPSSKDSPPISPPARILPTAHPLSTIRALTALHHPSTLPPTPPHTRTRPQWINSPTSSSSSRPLPRSSPRPTCAAARRMAPRLMRTLEQRTAQHASSHELPHHYDPSSHPVPHLFHYANIIIPVPRRIPLLPSVSSLRSNVPALLARRTLPRFAFPPFISHTMATRRSLPLY</sequence>
<feature type="compositionally biased region" description="Low complexity" evidence="1">
    <location>
        <begin position="76"/>
        <end position="96"/>
    </location>
</feature>
<evidence type="ECO:0000313" key="3">
    <source>
        <dbReference type="Proteomes" id="UP001221757"/>
    </source>
</evidence>
<comment type="caution">
    <text evidence="2">The sequence shown here is derived from an EMBL/GenBank/DDBJ whole genome shotgun (WGS) entry which is preliminary data.</text>
</comment>